<gene>
    <name evidence="1" type="ORF">LIER_24717</name>
</gene>
<dbReference type="AlphaFoldDB" id="A0AAV3R228"/>
<proteinExistence type="predicted"/>
<dbReference type="PANTHER" id="PTHR33168">
    <property type="entry name" value="STRESS INDUCED PROTEIN-RELATED"/>
    <property type="match status" value="1"/>
</dbReference>
<comment type="caution">
    <text evidence="1">The sequence shown here is derived from an EMBL/GenBank/DDBJ whole genome shotgun (WGS) entry which is preliminary data.</text>
</comment>
<keyword evidence="2" id="KW-1185">Reference proteome</keyword>
<accession>A0AAV3R228</accession>
<dbReference type="EMBL" id="BAABME010007258">
    <property type="protein sequence ID" value="GAA0170467.1"/>
    <property type="molecule type" value="Genomic_DNA"/>
</dbReference>
<name>A0AAV3R228_LITER</name>
<evidence type="ECO:0000313" key="2">
    <source>
        <dbReference type="Proteomes" id="UP001454036"/>
    </source>
</evidence>
<evidence type="ECO:0000313" key="1">
    <source>
        <dbReference type="EMBL" id="GAA0170467.1"/>
    </source>
</evidence>
<organism evidence="1 2">
    <name type="scientific">Lithospermum erythrorhizon</name>
    <name type="common">Purple gromwell</name>
    <name type="synonym">Lithospermum officinale var. erythrorhizon</name>
    <dbReference type="NCBI Taxonomy" id="34254"/>
    <lineage>
        <taxon>Eukaryota</taxon>
        <taxon>Viridiplantae</taxon>
        <taxon>Streptophyta</taxon>
        <taxon>Embryophyta</taxon>
        <taxon>Tracheophyta</taxon>
        <taxon>Spermatophyta</taxon>
        <taxon>Magnoliopsida</taxon>
        <taxon>eudicotyledons</taxon>
        <taxon>Gunneridae</taxon>
        <taxon>Pentapetalae</taxon>
        <taxon>asterids</taxon>
        <taxon>lamiids</taxon>
        <taxon>Boraginales</taxon>
        <taxon>Boraginaceae</taxon>
        <taxon>Boraginoideae</taxon>
        <taxon>Lithospermeae</taxon>
        <taxon>Lithospermum</taxon>
    </lineage>
</organism>
<sequence>MSVNCWSRSRSKSVHSRKEYLKLKYGFVVDDQADREYESCVKWSRFWGRLRGLKKGFMGQMARQGSYDRVSYMQNFDEALARAEPEYFTRSFSARFADPRRVSCSRVSMMIDISCVA</sequence>
<reference evidence="1 2" key="1">
    <citation type="submission" date="2024-01" db="EMBL/GenBank/DDBJ databases">
        <title>The complete chloroplast genome sequence of Lithospermum erythrorhizon: insights into the phylogenetic relationship among Boraginaceae species and the maternal lineages of purple gromwells.</title>
        <authorList>
            <person name="Okada T."/>
            <person name="Watanabe K."/>
        </authorList>
    </citation>
    <scope>NUCLEOTIDE SEQUENCE [LARGE SCALE GENOMIC DNA]</scope>
</reference>
<protein>
    <submittedName>
        <fullName evidence="1">Uncharacterized protein</fullName>
    </submittedName>
</protein>
<dbReference type="Proteomes" id="UP001454036">
    <property type="component" value="Unassembled WGS sequence"/>
</dbReference>